<dbReference type="EMBL" id="MQWD01000005">
    <property type="protein sequence ID" value="PAP74588.1"/>
    <property type="molecule type" value="Genomic_DNA"/>
</dbReference>
<sequence>MALTRSALARAAGVAPSAVRYYERAGVLPEPARTAKGYRAYGPGDVERLRFVRRAQELGFSLGEIAGLLDLAVSEGDPCDDVRARAEAHHADVAAKVRDLERIRDTLDGLIAACRDHAPTDPCPILDALRHDDDPSA</sequence>
<dbReference type="InterPro" id="IPR047057">
    <property type="entry name" value="MerR_fam"/>
</dbReference>
<dbReference type="PRINTS" id="PR00040">
    <property type="entry name" value="HTHMERR"/>
</dbReference>
<dbReference type="InterPro" id="IPR009061">
    <property type="entry name" value="DNA-bd_dom_put_sf"/>
</dbReference>
<dbReference type="OrthoDB" id="9791488at2"/>
<comment type="caution">
    <text evidence="6">The sequence shown here is derived from an EMBL/GenBank/DDBJ whole genome shotgun (WGS) entry which is preliminary data.</text>
</comment>
<dbReference type="Pfam" id="PF00376">
    <property type="entry name" value="MerR"/>
    <property type="match status" value="1"/>
</dbReference>
<keyword evidence="4" id="KW-0804">Transcription</keyword>
<dbReference type="InterPro" id="IPR015358">
    <property type="entry name" value="Tscrpt_reg_MerR_DNA-bd"/>
</dbReference>
<dbReference type="Gene3D" id="1.10.1660.10">
    <property type="match status" value="1"/>
</dbReference>
<dbReference type="PANTHER" id="PTHR30204:SF69">
    <property type="entry name" value="MERR-FAMILY TRANSCRIPTIONAL REGULATOR"/>
    <property type="match status" value="1"/>
</dbReference>
<dbReference type="AlphaFoldDB" id="A0A271IUI1"/>
<dbReference type="RefSeq" id="WP_095512553.1">
    <property type="nucleotide sequence ID" value="NZ_MQWD01000005.1"/>
</dbReference>
<gene>
    <name evidence="6" type="ORF">BSZ37_20640</name>
</gene>
<keyword evidence="2" id="KW-0805">Transcription regulation</keyword>
<dbReference type="Pfam" id="PF09278">
    <property type="entry name" value="MerR-DNA-bind"/>
    <property type="match status" value="1"/>
</dbReference>
<organism evidence="6 7">
    <name type="scientific">Rubrivirga marina</name>
    <dbReference type="NCBI Taxonomy" id="1196024"/>
    <lineage>
        <taxon>Bacteria</taxon>
        <taxon>Pseudomonadati</taxon>
        <taxon>Rhodothermota</taxon>
        <taxon>Rhodothermia</taxon>
        <taxon>Rhodothermales</taxon>
        <taxon>Rubricoccaceae</taxon>
        <taxon>Rubrivirga</taxon>
    </lineage>
</organism>
<evidence type="ECO:0000256" key="4">
    <source>
        <dbReference type="ARBA" id="ARBA00023163"/>
    </source>
</evidence>
<keyword evidence="7" id="KW-1185">Reference proteome</keyword>
<dbReference type="GO" id="GO:0003677">
    <property type="term" value="F:DNA binding"/>
    <property type="evidence" value="ECO:0007669"/>
    <property type="project" value="UniProtKB-KW"/>
</dbReference>
<keyword evidence="3" id="KW-0238">DNA-binding</keyword>
<evidence type="ECO:0000256" key="2">
    <source>
        <dbReference type="ARBA" id="ARBA00023015"/>
    </source>
</evidence>
<keyword evidence="1" id="KW-0678">Repressor</keyword>
<dbReference type="SUPFAM" id="SSF46955">
    <property type="entry name" value="Putative DNA-binding domain"/>
    <property type="match status" value="1"/>
</dbReference>
<dbReference type="SMART" id="SM00422">
    <property type="entry name" value="HTH_MERR"/>
    <property type="match status" value="1"/>
</dbReference>
<evidence type="ECO:0000259" key="5">
    <source>
        <dbReference type="PROSITE" id="PS50937"/>
    </source>
</evidence>
<dbReference type="InterPro" id="IPR000551">
    <property type="entry name" value="MerR-type_HTH_dom"/>
</dbReference>
<evidence type="ECO:0000313" key="6">
    <source>
        <dbReference type="EMBL" id="PAP74588.1"/>
    </source>
</evidence>
<proteinExistence type="predicted"/>
<evidence type="ECO:0000313" key="7">
    <source>
        <dbReference type="Proteomes" id="UP000216339"/>
    </source>
</evidence>
<dbReference type="PANTHER" id="PTHR30204">
    <property type="entry name" value="REDOX-CYCLING DRUG-SENSING TRANSCRIPTIONAL ACTIVATOR SOXR"/>
    <property type="match status" value="1"/>
</dbReference>
<dbReference type="PROSITE" id="PS00552">
    <property type="entry name" value="HTH_MERR_1"/>
    <property type="match status" value="1"/>
</dbReference>
<feature type="domain" description="HTH merR-type" evidence="5">
    <location>
        <begin position="2"/>
        <end position="71"/>
    </location>
</feature>
<dbReference type="PROSITE" id="PS50937">
    <property type="entry name" value="HTH_MERR_2"/>
    <property type="match status" value="1"/>
</dbReference>
<accession>A0A271IUI1</accession>
<dbReference type="Proteomes" id="UP000216339">
    <property type="component" value="Unassembled WGS sequence"/>
</dbReference>
<reference evidence="6 7" key="1">
    <citation type="submission" date="2016-11" db="EMBL/GenBank/DDBJ databases">
        <title>Study of marine rhodopsin-containing bacteria.</title>
        <authorList>
            <person name="Yoshizawa S."/>
            <person name="Kumagai Y."/>
            <person name="Kogure K."/>
        </authorList>
    </citation>
    <scope>NUCLEOTIDE SEQUENCE [LARGE SCALE GENOMIC DNA]</scope>
    <source>
        <strain evidence="6 7">SAORIC-28</strain>
    </source>
</reference>
<protein>
    <recommendedName>
        <fullName evidence="5">HTH merR-type domain-containing protein</fullName>
    </recommendedName>
</protein>
<dbReference type="GO" id="GO:0003700">
    <property type="term" value="F:DNA-binding transcription factor activity"/>
    <property type="evidence" value="ECO:0007669"/>
    <property type="project" value="InterPro"/>
</dbReference>
<evidence type="ECO:0000256" key="1">
    <source>
        <dbReference type="ARBA" id="ARBA00022491"/>
    </source>
</evidence>
<evidence type="ECO:0000256" key="3">
    <source>
        <dbReference type="ARBA" id="ARBA00023125"/>
    </source>
</evidence>
<name>A0A271IUI1_9BACT</name>